<comment type="cofactor">
    <cofactor evidence="1">
        <name>Fe(2+)</name>
        <dbReference type="ChEBI" id="CHEBI:29033"/>
    </cofactor>
</comment>
<proteinExistence type="inferred from homology"/>
<comment type="caution">
    <text evidence="9">The sequence shown here is derived from an EMBL/GenBank/DDBJ whole genome shotgun (WGS) entry which is preliminary data.</text>
</comment>
<keyword evidence="4 9" id="KW-0223">Dioxygenase</keyword>
<dbReference type="PANTHER" id="PTHR30468:SF5">
    <property type="entry name" value="ALPHA-KETOGLUTARATE-DEPENDENT SULFATE ESTER DIOXYGENASE"/>
    <property type="match status" value="1"/>
</dbReference>
<feature type="domain" description="TauD/TfdA-like" evidence="8">
    <location>
        <begin position="18"/>
        <end position="139"/>
    </location>
</feature>
<evidence type="ECO:0000256" key="4">
    <source>
        <dbReference type="ARBA" id="ARBA00022964"/>
    </source>
</evidence>
<dbReference type="InterPro" id="IPR003819">
    <property type="entry name" value="TauD/TfdA-like"/>
</dbReference>
<organism evidence="9 10">
    <name type="scientific">Streptomyces ipomoeae</name>
    <dbReference type="NCBI Taxonomy" id="103232"/>
    <lineage>
        <taxon>Bacteria</taxon>
        <taxon>Bacillati</taxon>
        <taxon>Actinomycetota</taxon>
        <taxon>Actinomycetes</taxon>
        <taxon>Kitasatosporales</taxon>
        <taxon>Streptomycetaceae</taxon>
        <taxon>Streptomyces</taxon>
    </lineage>
</organism>
<evidence type="ECO:0000259" key="8">
    <source>
        <dbReference type="Pfam" id="PF02668"/>
    </source>
</evidence>
<accession>A0AAE8VX25</accession>
<dbReference type="Pfam" id="PF02668">
    <property type="entry name" value="TauD"/>
    <property type="match status" value="1"/>
</dbReference>
<comment type="similarity">
    <text evidence="2">Belongs to the TfdA dioxygenase family.</text>
</comment>
<keyword evidence="6" id="KW-0408">Iron</keyword>
<feature type="compositionally biased region" description="Basic and acidic residues" evidence="7">
    <location>
        <begin position="98"/>
        <end position="109"/>
    </location>
</feature>
<dbReference type="InterPro" id="IPR051323">
    <property type="entry name" value="AtsK-like"/>
</dbReference>
<gene>
    <name evidence="9" type="ORF">Sipo8835_35300</name>
</gene>
<dbReference type="PANTHER" id="PTHR30468">
    <property type="entry name" value="ALPHA-KETOGLUTARATE-DEPENDENT SULFONATE DIOXYGENASE"/>
    <property type="match status" value="1"/>
</dbReference>
<name>A0AAE8VX25_9ACTN</name>
<evidence type="ECO:0000313" key="9">
    <source>
        <dbReference type="EMBL" id="TQE22737.1"/>
    </source>
</evidence>
<evidence type="ECO:0000256" key="2">
    <source>
        <dbReference type="ARBA" id="ARBA00005896"/>
    </source>
</evidence>
<protein>
    <submittedName>
        <fullName evidence="9">TauD/TfdA family dioxygenase</fullName>
    </submittedName>
</protein>
<dbReference type="Gene3D" id="3.60.130.10">
    <property type="entry name" value="Clavaminate synthase-like"/>
    <property type="match status" value="1"/>
</dbReference>
<evidence type="ECO:0000256" key="6">
    <source>
        <dbReference type="ARBA" id="ARBA00023004"/>
    </source>
</evidence>
<evidence type="ECO:0000256" key="5">
    <source>
        <dbReference type="ARBA" id="ARBA00023002"/>
    </source>
</evidence>
<sequence length="140" mass="15690">MSSDTQGADEVTADSLDVRPASGYIGAEIHGVDLSGPLDDRTIAGIRSALLRWKVVFFREQKLDHAGQIAFARRFGEPIRLRSRGSYSPPEYPEIETTADRKELGSKHGMEQAEWLERRRHSTLRGWHGDHTARVDPPAL</sequence>
<dbReference type="SUPFAM" id="SSF51197">
    <property type="entry name" value="Clavaminate synthase-like"/>
    <property type="match status" value="1"/>
</dbReference>
<evidence type="ECO:0000256" key="1">
    <source>
        <dbReference type="ARBA" id="ARBA00001954"/>
    </source>
</evidence>
<evidence type="ECO:0000256" key="7">
    <source>
        <dbReference type="SAM" id="MobiDB-lite"/>
    </source>
</evidence>
<dbReference type="Proteomes" id="UP000318720">
    <property type="component" value="Unassembled WGS sequence"/>
</dbReference>
<keyword evidence="3" id="KW-0479">Metal-binding</keyword>
<evidence type="ECO:0000313" key="10">
    <source>
        <dbReference type="Proteomes" id="UP000318720"/>
    </source>
</evidence>
<dbReference type="GO" id="GO:0005737">
    <property type="term" value="C:cytoplasm"/>
    <property type="evidence" value="ECO:0007669"/>
    <property type="project" value="TreeGrafter"/>
</dbReference>
<feature type="non-terminal residue" evidence="9">
    <location>
        <position position="140"/>
    </location>
</feature>
<reference evidence="9 10" key="1">
    <citation type="submission" date="2019-03" db="EMBL/GenBank/DDBJ databases">
        <title>Comparative genomic analyses of the sweetpotato soil rot pathogen, Streptomyces ipomoeae.</title>
        <authorList>
            <person name="Ruschel Soares N."/>
            <person name="Badger J.H."/>
            <person name="Huguet-Tapia J.C."/>
            <person name="Clark C.A."/>
            <person name="Pettis G.S."/>
        </authorList>
    </citation>
    <scope>NUCLEOTIDE SEQUENCE [LARGE SCALE GENOMIC DNA]</scope>
    <source>
        <strain evidence="9 10">88-35</strain>
    </source>
</reference>
<dbReference type="InterPro" id="IPR042098">
    <property type="entry name" value="TauD-like_sf"/>
</dbReference>
<keyword evidence="5" id="KW-0560">Oxidoreductase</keyword>
<dbReference type="GO" id="GO:0046872">
    <property type="term" value="F:metal ion binding"/>
    <property type="evidence" value="ECO:0007669"/>
    <property type="project" value="UniProtKB-KW"/>
</dbReference>
<dbReference type="AlphaFoldDB" id="A0AAE8VX25"/>
<feature type="region of interest" description="Disordered" evidence="7">
    <location>
        <begin position="82"/>
        <end position="109"/>
    </location>
</feature>
<dbReference type="EMBL" id="SPAZ01000278">
    <property type="protein sequence ID" value="TQE22737.1"/>
    <property type="molecule type" value="Genomic_DNA"/>
</dbReference>
<dbReference type="RefSeq" id="WP_181811138.1">
    <property type="nucleotide sequence ID" value="NZ_SPAZ01000278.1"/>
</dbReference>
<dbReference type="GO" id="GO:0016706">
    <property type="term" value="F:2-oxoglutarate-dependent dioxygenase activity"/>
    <property type="evidence" value="ECO:0007669"/>
    <property type="project" value="TreeGrafter"/>
</dbReference>
<evidence type="ECO:0000256" key="3">
    <source>
        <dbReference type="ARBA" id="ARBA00022723"/>
    </source>
</evidence>